<dbReference type="EMBL" id="SDOV01000007">
    <property type="protein sequence ID" value="KAH7640092.1"/>
    <property type="molecule type" value="Genomic_DNA"/>
</dbReference>
<dbReference type="InterPro" id="IPR036179">
    <property type="entry name" value="Ig-like_dom_sf"/>
</dbReference>
<dbReference type="SMART" id="SM00408">
    <property type="entry name" value="IGc2"/>
    <property type="match status" value="4"/>
</dbReference>
<comment type="subcellular location">
    <subcellularLocation>
        <location evidence="1">Membrane</location>
        <topology evidence="1">Single-pass type I membrane protein</topology>
    </subcellularLocation>
</comment>
<feature type="domain" description="Ig-like" evidence="8">
    <location>
        <begin position="385"/>
        <end position="423"/>
    </location>
</feature>
<proteinExistence type="predicted"/>
<feature type="compositionally biased region" description="Low complexity" evidence="6">
    <location>
        <begin position="688"/>
        <end position="710"/>
    </location>
</feature>
<dbReference type="GO" id="GO:0005886">
    <property type="term" value="C:plasma membrane"/>
    <property type="evidence" value="ECO:0007669"/>
    <property type="project" value="TreeGrafter"/>
</dbReference>
<reference evidence="9" key="1">
    <citation type="submission" date="2020-06" db="EMBL/GenBank/DDBJ databases">
        <authorList>
            <person name="Ji K."/>
            <person name="Li J."/>
        </authorList>
    </citation>
    <scope>NUCLEOTIDE SEQUENCE</scope>
    <source>
        <strain evidence="9">JKM2019</strain>
        <tissue evidence="9">Whole body</tissue>
    </source>
</reference>
<dbReference type="PROSITE" id="PS50835">
    <property type="entry name" value="IG_LIKE"/>
    <property type="match status" value="5"/>
</dbReference>
<feature type="transmembrane region" description="Helical" evidence="7">
    <location>
        <begin position="603"/>
        <end position="628"/>
    </location>
</feature>
<dbReference type="Pfam" id="PF07679">
    <property type="entry name" value="I-set"/>
    <property type="match status" value="1"/>
</dbReference>
<dbReference type="InterPro" id="IPR003598">
    <property type="entry name" value="Ig_sub2"/>
</dbReference>
<dbReference type="SMART" id="SM00409">
    <property type="entry name" value="IG"/>
    <property type="match status" value="4"/>
</dbReference>
<feature type="domain" description="Ig-like" evidence="8">
    <location>
        <begin position="21"/>
        <end position="129"/>
    </location>
</feature>
<dbReference type="InterPro" id="IPR003599">
    <property type="entry name" value="Ig_sub"/>
</dbReference>
<dbReference type="Gene3D" id="2.60.40.10">
    <property type="entry name" value="Immunoglobulins"/>
    <property type="match status" value="5"/>
</dbReference>
<keyword evidence="7" id="KW-0812">Transmembrane</keyword>
<dbReference type="InterPro" id="IPR013783">
    <property type="entry name" value="Ig-like_fold"/>
</dbReference>
<dbReference type="GO" id="GO:0098609">
    <property type="term" value="P:cell-cell adhesion"/>
    <property type="evidence" value="ECO:0007669"/>
    <property type="project" value="TreeGrafter"/>
</dbReference>
<dbReference type="InterPro" id="IPR007110">
    <property type="entry name" value="Ig-like_dom"/>
</dbReference>
<evidence type="ECO:0000256" key="6">
    <source>
        <dbReference type="SAM" id="MobiDB-lite"/>
    </source>
</evidence>
<keyword evidence="7" id="KW-1133">Transmembrane helix</keyword>
<feature type="domain" description="Ig-like" evidence="8">
    <location>
        <begin position="489"/>
        <end position="601"/>
    </location>
</feature>
<dbReference type="PANTHER" id="PTHR11640:SF31">
    <property type="entry name" value="IRREGULAR CHIASM C-ROUGHEST PROTEIN-RELATED"/>
    <property type="match status" value="1"/>
</dbReference>
<keyword evidence="2 7" id="KW-0472">Membrane</keyword>
<dbReference type="SUPFAM" id="SSF48726">
    <property type="entry name" value="Immunoglobulin"/>
    <property type="match status" value="5"/>
</dbReference>
<dbReference type="Proteomes" id="UP000828236">
    <property type="component" value="Unassembled WGS sequence"/>
</dbReference>
<comment type="caution">
    <text evidence="9">The sequence shown here is derived from an EMBL/GenBank/DDBJ whole genome shotgun (WGS) entry which is preliminary data.</text>
</comment>
<feature type="region of interest" description="Disordered" evidence="6">
    <location>
        <begin position="1"/>
        <end position="28"/>
    </location>
</feature>
<protein>
    <submittedName>
        <fullName evidence="9">Irregular chiasm c-roughest protein-like protein 2</fullName>
    </submittedName>
</protein>
<feature type="compositionally biased region" description="Polar residues" evidence="6">
    <location>
        <begin position="667"/>
        <end position="687"/>
    </location>
</feature>
<dbReference type="GO" id="GO:0050839">
    <property type="term" value="F:cell adhesion molecule binding"/>
    <property type="evidence" value="ECO:0007669"/>
    <property type="project" value="TreeGrafter"/>
</dbReference>
<dbReference type="PANTHER" id="PTHR11640">
    <property type="entry name" value="NEPHRIN"/>
    <property type="match status" value="1"/>
</dbReference>
<feature type="region of interest" description="Disordered" evidence="6">
    <location>
        <begin position="636"/>
        <end position="732"/>
    </location>
</feature>
<dbReference type="InterPro" id="IPR013162">
    <property type="entry name" value="CD80_C2-set"/>
</dbReference>
<evidence type="ECO:0000313" key="9">
    <source>
        <dbReference type="EMBL" id="KAH7640092.1"/>
    </source>
</evidence>
<feature type="region of interest" description="Disordered" evidence="6">
    <location>
        <begin position="761"/>
        <end position="782"/>
    </location>
</feature>
<keyword evidence="3" id="KW-1015">Disulfide bond</keyword>
<keyword evidence="5" id="KW-0393">Immunoglobulin domain</keyword>
<evidence type="ECO:0000256" key="7">
    <source>
        <dbReference type="SAM" id="Phobius"/>
    </source>
</evidence>
<evidence type="ECO:0000256" key="4">
    <source>
        <dbReference type="ARBA" id="ARBA00023180"/>
    </source>
</evidence>
<name>A0A9D4NY10_DERFA</name>
<gene>
    <name evidence="9" type="ORF">HUG17_4125</name>
</gene>
<organism evidence="9">
    <name type="scientific">Dermatophagoides farinae</name>
    <name type="common">American house dust mite</name>
    <dbReference type="NCBI Taxonomy" id="6954"/>
    <lineage>
        <taxon>Eukaryota</taxon>
        <taxon>Metazoa</taxon>
        <taxon>Ecdysozoa</taxon>
        <taxon>Arthropoda</taxon>
        <taxon>Chelicerata</taxon>
        <taxon>Arachnida</taxon>
        <taxon>Acari</taxon>
        <taxon>Acariformes</taxon>
        <taxon>Sarcoptiformes</taxon>
        <taxon>Astigmata</taxon>
        <taxon>Psoroptidia</taxon>
        <taxon>Analgoidea</taxon>
        <taxon>Pyroglyphidae</taxon>
        <taxon>Dermatophagoidinae</taxon>
        <taxon>Dermatophagoides</taxon>
    </lineage>
</organism>
<dbReference type="AlphaFoldDB" id="A0A9D4NY10"/>
<dbReference type="Pfam" id="PF08205">
    <property type="entry name" value="C2-set_2"/>
    <property type="match status" value="1"/>
</dbReference>
<dbReference type="GO" id="GO:0005911">
    <property type="term" value="C:cell-cell junction"/>
    <property type="evidence" value="ECO:0007669"/>
    <property type="project" value="TreeGrafter"/>
</dbReference>
<reference evidence="9" key="2">
    <citation type="journal article" date="2021" name="World Allergy Organ. J.">
        <title>Chromosome-level assembly of Dermatophagoides farinae genome and transcriptome reveals two novel allergens Der f 37 and Der f 39.</title>
        <authorList>
            <person name="Chen J."/>
            <person name="Cai Z."/>
            <person name="Fan D."/>
            <person name="Hu J."/>
            <person name="Hou Y."/>
            <person name="He Y."/>
            <person name="Zhang Z."/>
            <person name="Zhao Z."/>
            <person name="Gao P."/>
            <person name="Hu W."/>
            <person name="Sun J."/>
            <person name="Li J."/>
            <person name="Ji K."/>
        </authorList>
    </citation>
    <scope>NUCLEOTIDE SEQUENCE</scope>
    <source>
        <strain evidence="9">JKM2019</strain>
    </source>
</reference>
<dbReference type="CDD" id="cd00096">
    <property type="entry name" value="Ig"/>
    <property type="match status" value="1"/>
</dbReference>
<evidence type="ECO:0000256" key="1">
    <source>
        <dbReference type="ARBA" id="ARBA00004479"/>
    </source>
</evidence>
<keyword evidence="4" id="KW-0325">Glycoprotein</keyword>
<feature type="compositionally biased region" description="Basic and acidic residues" evidence="6">
    <location>
        <begin position="649"/>
        <end position="658"/>
    </location>
</feature>
<feature type="domain" description="Ig-like" evidence="8">
    <location>
        <begin position="294"/>
        <end position="380"/>
    </location>
</feature>
<dbReference type="Pfam" id="PF13927">
    <property type="entry name" value="Ig_3"/>
    <property type="match status" value="1"/>
</dbReference>
<evidence type="ECO:0000259" key="8">
    <source>
        <dbReference type="PROSITE" id="PS50835"/>
    </source>
</evidence>
<evidence type="ECO:0000256" key="2">
    <source>
        <dbReference type="ARBA" id="ARBA00023136"/>
    </source>
</evidence>
<feature type="domain" description="Ig-like" evidence="8">
    <location>
        <begin position="137"/>
        <end position="252"/>
    </location>
</feature>
<accession>A0A9D4NY10</accession>
<evidence type="ECO:0000256" key="5">
    <source>
        <dbReference type="ARBA" id="ARBA00023319"/>
    </source>
</evidence>
<dbReference type="InterPro" id="IPR013098">
    <property type="entry name" value="Ig_I-set"/>
</dbReference>
<feature type="compositionally biased region" description="Low complexity" evidence="6">
    <location>
        <begin position="719"/>
        <end position="732"/>
    </location>
</feature>
<sequence length="928" mass="102152">MAYIPASFHQSQSDDHHKHSPTLIIGHKSSNNNNRLLQNLTVNIGESIILPCRVSNKAGTVQWTRDGFGLGADPRLEGFPTYSMMHNDATGDYSLKISSVTLEDDATFQCQVGALDNVPGIRSQNARLTVRVRPDDPVIVLGNLVPYHHHLNNNNLQQQEVQLLSTTAGNKIELTCESHGGRPAAELSWINSRNRVVKKGITTKITTMNDGKRFNTALKWTFEPTKSDHQKRLYCRSSHPTFASSSPYASINSSMTTPTAAIMLEVKYAPEVKLEVSRIVVAHNNNNNNGNTLPSQPLSVFGVSNLHGRVGDTIRFRCMADGNPGKNSMIYEWLRNNEVIIGDHGNELVIDNVDKSFNGAEIQCKVSNPVGTGQSSITLNIAYGPSFSPTIEYVYGANPGDTVRLACPVDGNPAPEITWIKVGTSSVMSTGPKLTILKGFQEISAIIYLRINGPPKIRKAQQSSSTPSPTSSYYSLLYPVNDNNLGTNPKQKSSSSLQNNRFFAVLGEPGHLECLVESVPSPIAITWIHNGQIFTSGSANNIPINIDIHEETLKEEMVVQRTSFDIRQTFENDFGYYNCVVVNSYGSDWHLVSLEEKTSFSTIVIFVAIAILILVFVVLTTTILLLSIKHRNLVKQQQQQRQNQETESDGEKDSKEHYMGSLDNPDNHNIYSTHSTRTNSSSDKNGPTETGTIITRSGSTGSQRSSTSSSFPVYLDQPTSSSSPGPNTGIISRTINSLHNHQRRSPHSQLMNNQAMQFGTMNGANVSHHPHHHQRPTSPPFFANSVFDTASELNSPMISNNNMAKSDQIVAMPPLSSTNYSTLTRHLASIPNSNRNSYSPYLAQQFYQQQQQQQFDNNIQMAANQNPISSPSTIDMYQANPYSVHSSQPIGIAVNNNRVKSTPMPTPPPSLAKELDNCISKISIATHV</sequence>
<evidence type="ECO:0000256" key="3">
    <source>
        <dbReference type="ARBA" id="ARBA00023157"/>
    </source>
</evidence>
<dbReference type="InterPro" id="IPR051275">
    <property type="entry name" value="Cell_adhesion_signaling"/>
</dbReference>